<dbReference type="PANTHER" id="PTHR10332:SF80">
    <property type="entry name" value="EQUILIBRATIVE NUCLEOSIDE TRANSPORTER 2, ISOFORM A"/>
    <property type="match status" value="1"/>
</dbReference>
<accession>A0A183CWZ0</accession>
<dbReference type="Pfam" id="PF01733">
    <property type="entry name" value="Nucleoside_tran"/>
    <property type="match status" value="1"/>
</dbReference>
<dbReference type="PANTHER" id="PTHR10332">
    <property type="entry name" value="EQUILIBRATIVE NUCLEOSIDE TRANSPORTER"/>
    <property type="match status" value="1"/>
</dbReference>
<dbReference type="PRINTS" id="PR01130">
    <property type="entry name" value="DERENTRNSPRT"/>
</dbReference>
<dbReference type="GO" id="GO:0005337">
    <property type="term" value="F:nucleoside transmembrane transporter activity"/>
    <property type="evidence" value="ECO:0007669"/>
    <property type="project" value="InterPro"/>
</dbReference>
<gene>
    <name evidence="8" type="ORF">GPUH_LOCUS981</name>
</gene>
<feature type="transmembrane region" description="Helical" evidence="7">
    <location>
        <begin position="193"/>
        <end position="218"/>
    </location>
</feature>
<evidence type="ECO:0000256" key="3">
    <source>
        <dbReference type="ARBA" id="ARBA00022448"/>
    </source>
</evidence>
<sequence>MITVVILNSANGVYQNSLYGLVAAFPSQYTNAVVLGTNICGTFVSIINIITLLVASDVKIAALLYFLISFLTILACFLSIFLLPKFEFYNFYMEKAKKRDEHNEVDGIKYIEAEVIPKIDGVKLTAEGDKVEVLDSGFMAKLHLYYRIFKKVWIQCVNVWCVFFVTLALFPAVMADVKYSSKTGKYDFFIPEFLFTAFTTYLLFNFLAALGSFLANFVQWPSAKWLVVPVVVRFAFIPLIMFCNYRPGFRTWGVLFDNVWVYILMASIMSITSGYFSSLAMMYAPRYYPF</sequence>
<dbReference type="AlphaFoldDB" id="A0A183CWZ0"/>
<dbReference type="OrthoDB" id="1856718at2759"/>
<keyword evidence="5 7" id="KW-1133">Transmembrane helix</keyword>
<evidence type="ECO:0000256" key="2">
    <source>
        <dbReference type="ARBA" id="ARBA00007965"/>
    </source>
</evidence>
<name>A0A183CWZ0_9BILA</name>
<protein>
    <submittedName>
        <fullName evidence="10">Equilibrative nucleoside transporter 1</fullName>
    </submittedName>
</protein>
<comment type="similarity">
    <text evidence="2">Belongs to the SLC29A/ENT transporter (TC 2.A.57) family.</text>
</comment>
<evidence type="ECO:0000256" key="4">
    <source>
        <dbReference type="ARBA" id="ARBA00022692"/>
    </source>
</evidence>
<reference evidence="8 9" key="2">
    <citation type="submission" date="2018-11" db="EMBL/GenBank/DDBJ databases">
        <authorList>
            <consortium name="Pathogen Informatics"/>
        </authorList>
    </citation>
    <scope>NUCLEOTIDE SEQUENCE [LARGE SCALE GENOMIC DNA]</scope>
</reference>
<feature type="transmembrane region" description="Helical" evidence="7">
    <location>
        <begin position="152"/>
        <end position="173"/>
    </location>
</feature>
<dbReference type="EMBL" id="UYRT01001061">
    <property type="protein sequence ID" value="VDK29157.1"/>
    <property type="molecule type" value="Genomic_DNA"/>
</dbReference>
<evidence type="ECO:0000256" key="1">
    <source>
        <dbReference type="ARBA" id="ARBA00004141"/>
    </source>
</evidence>
<evidence type="ECO:0000313" key="8">
    <source>
        <dbReference type="EMBL" id="VDK29157.1"/>
    </source>
</evidence>
<keyword evidence="4 7" id="KW-0812">Transmembrane</keyword>
<organism evidence="10">
    <name type="scientific">Gongylonema pulchrum</name>
    <dbReference type="NCBI Taxonomy" id="637853"/>
    <lineage>
        <taxon>Eukaryota</taxon>
        <taxon>Metazoa</taxon>
        <taxon>Ecdysozoa</taxon>
        <taxon>Nematoda</taxon>
        <taxon>Chromadorea</taxon>
        <taxon>Rhabditida</taxon>
        <taxon>Spirurina</taxon>
        <taxon>Spiruromorpha</taxon>
        <taxon>Spiruroidea</taxon>
        <taxon>Gongylonematidae</taxon>
        <taxon>Gongylonema</taxon>
    </lineage>
</organism>
<dbReference type="SUPFAM" id="SSF103473">
    <property type="entry name" value="MFS general substrate transporter"/>
    <property type="match status" value="1"/>
</dbReference>
<proteinExistence type="inferred from homology"/>
<dbReference type="InterPro" id="IPR036259">
    <property type="entry name" value="MFS_trans_sf"/>
</dbReference>
<evidence type="ECO:0000256" key="7">
    <source>
        <dbReference type="SAM" id="Phobius"/>
    </source>
</evidence>
<evidence type="ECO:0000313" key="9">
    <source>
        <dbReference type="Proteomes" id="UP000271098"/>
    </source>
</evidence>
<comment type="subcellular location">
    <subcellularLocation>
        <location evidence="1">Membrane</location>
        <topology evidence="1">Multi-pass membrane protein</topology>
    </subcellularLocation>
</comment>
<reference evidence="10" key="1">
    <citation type="submission" date="2016-06" db="UniProtKB">
        <authorList>
            <consortium name="WormBaseParasite"/>
        </authorList>
    </citation>
    <scope>IDENTIFICATION</scope>
</reference>
<dbReference type="InterPro" id="IPR002259">
    <property type="entry name" value="Eqnu_transpt"/>
</dbReference>
<keyword evidence="9" id="KW-1185">Reference proteome</keyword>
<feature type="transmembrane region" description="Helical" evidence="7">
    <location>
        <begin position="60"/>
        <end position="83"/>
    </location>
</feature>
<dbReference type="GO" id="GO:0005886">
    <property type="term" value="C:plasma membrane"/>
    <property type="evidence" value="ECO:0007669"/>
    <property type="project" value="TreeGrafter"/>
</dbReference>
<dbReference type="Proteomes" id="UP000271098">
    <property type="component" value="Unassembled WGS sequence"/>
</dbReference>
<feature type="transmembrane region" description="Helical" evidence="7">
    <location>
        <begin position="259"/>
        <end position="284"/>
    </location>
</feature>
<keyword evidence="3" id="KW-0813">Transport</keyword>
<evidence type="ECO:0000313" key="10">
    <source>
        <dbReference type="WBParaSite" id="GPUH_0000098101-mRNA-1"/>
    </source>
</evidence>
<feature type="transmembrane region" description="Helical" evidence="7">
    <location>
        <begin position="225"/>
        <end position="247"/>
    </location>
</feature>
<evidence type="ECO:0000256" key="6">
    <source>
        <dbReference type="ARBA" id="ARBA00023136"/>
    </source>
</evidence>
<dbReference type="WBParaSite" id="GPUH_0000098101-mRNA-1">
    <property type="protein sequence ID" value="GPUH_0000098101-mRNA-1"/>
    <property type="gene ID" value="GPUH_0000098101"/>
</dbReference>
<evidence type="ECO:0000256" key="5">
    <source>
        <dbReference type="ARBA" id="ARBA00022989"/>
    </source>
</evidence>
<feature type="transmembrane region" description="Helical" evidence="7">
    <location>
        <begin position="32"/>
        <end position="54"/>
    </location>
</feature>
<keyword evidence="6 7" id="KW-0472">Membrane</keyword>